<dbReference type="EMBL" id="CP045226">
    <property type="protein sequence ID" value="QFS45490.1"/>
    <property type="molecule type" value="Genomic_DNA"/>
</dbReference>
<gene>
    <name evidence="1" type="ORF">GXM_02967</name>
</gene>
<dbReference type="RefSeq" id="WP_118169122.1">
    <property type="nucleotide sequence ID" value="NZ_CP045226.1"/>
</dbReference>
<evidence type="ECO:0000313" key="2">
    <source>
        <dbReference type="Proteomes" id="UP000326678"/>
    </source>
</evidence>
<dbReference type="KEGG" id="nsh:GXM_02967"/>
<proteinExistence type="predicted"/>
<dbReference type="AlphaFoldDB" id="A0A5P8VYK8"/>
<reference evidence="1 2" key="1">
    <citation type="submission" date="2019-10" db="EMBL/GenBank/DDBJ databases">
        <title>Genomic and transcriptomic insights into the perfect genentic adaptation of a filamentous nitrogen-fixing cyanobacterium to rice fields.</title>
        <authorList>
            <person name="Chen Z."/>
        </authorList>
    </citation>
    <scope>NUCLEOTIDE SEQUENCE [LARGE SCALE GENOMIC DNA]</scope>
    <source>
        <strain evidence="1">CCNUC1</strain>
    </source>
</reference>
<keyword evidence="2" id="KW-1185">Reference proteome</keyword>
<protein>
    <submittedName>
        <fullName evidence="1">Uncharacterized protein</fullName>
    </submittedName>
</protein>
<dbReference type="Proteomes" id="UP000326678">
    <property type="component" value="Chromosome Gxm1"/>
</dbReference>
<evidence type="ECO:0000313" key="1">
    <source>
        <dbReference type="EMBL" id="QFS45490.1"/>
    </source>
</evidence>
<organism evidence="1 2">
    <name type="scientific">Nostoc sphaeroides CCNUC1</name>
    <dbReference type="NCBI Taxonomy" id="2653204"/>
    <lineage>
        <taxon>Bacteria</taxon>
        <taxon>Bacillati</taxon>
        <taxon>Cyanobacteriota</taxon>
        <taxon>Cyanophyceae</taxon>
        <taxon>Nostocales</taxon>
        <taxon>Nostocaceae</taxon>
        <taxon>Nostoc</taxon>
    </lineage>
</organism>
<name>A0A5P8VYK8_9NOSO</name>
<sequence>MNIKLVESLIQVILSLSDEDRSLLEEKLFFDSSEPSTRDLMLLAQSRGAFNFLENEPDIYSLKDGEPI</sequence>
<accession>A0A5P8VYK8</accession>